<protein>
    <submittedName>
        <fullName evidence="1">Uncharacterized protein</fullName>
    </submittedName>
</protein>
<gene>
    <name evidence="1" type="ORF">PISMIDRAFT_413857</name>
</gene>
<keyword evidence="2" id="KW-1185">Reference proteome</keyword>
<dbReference type="EMBL" id="KN834021">
    <property type="protein sequence ID" value="KIK13103.1"/>
    <property type="molecule type" value="Genomic_DNA"/>
</dbReference>
<reference evidence="1 2" key="1">
    <citation type="submission" date="2014-04" db="EMBL/GenBank/DDBJ databases">
        <authorList>
            <consortium name="DOE Joint Genome Institute"/>
            <person name="Kuo A."/>
            <person name="Kohler A."/>
            <person name="Costa M.D."/>
            <person name="Nagy L.G."/>
            <person name="Floudas D."/>
            <person name="Copeland A."/>
            <person name="Barry K.W."/>
            <person name="Cichocki N."/>
            <person name="Veneault-Fourrey C."/>
            <person name="LaButti K."/>
            <person name="Lindquist E.A."/>
            <person name="Lipzen A."/>
            <person name="Lundell T."/>
            <person name="Morin E."/>
            <person name="Murat C."/>
            <person name="Sun H."/>
            <person name="Tunlid A."/>
            <person name="Henrissat B."/>
            <person name="Grigoriev I.V."/>
            <person name="Hibbett D.S."/>
            <person name="Martin F."/>
            <person name="Nordberg H.P."/>
            <person name="Cantor M.N."/>
            <person name="Hua S.X."/>
        </authorList>
    </citation>
    <scope>NUCLEOTIDE SEQUENCE [LARGE SCALE GENOMIC DNA]</scope>
    <source>
        <strain evidence="1 2">441</strain>
    </source>
</reference>
<accession>A0A0C9YZ25</accession>
<evidence type="ECO:0000313" key="1">
    <source>
        <dbReference type="EMBL" id="KIK13103.1"/>
    </source>
</evidence>
<proteinExistence type="predicted"/>
<organism evidence="1 2">
    <name type="scientific">Pisolithus microcarpus 441</name>
    <dbReference type="NCBI Taxonomy" id="765257"/>
    <lineage>
        <taxon>Eukaryota</taxon>
        <taxon>Fungi</taxon>
        <taxon>Dikarya</taxon>
        <taxon>Basidiomycota</taxon>
        <taxon>Agaricomycotina</taxon>
        <taxon>Agaricomycetes</taxon>
        <taxon>Agaricomycetidae</taxon>
        <taxon>Boletales</taxon>
        <taxon>Sclerodermatineae</taxon>
        <taxon>Pisolithaceae</taxon>
        <taxon>Pisolithus</taxon>
    </lineage>
</organism>
<name>A0A0C9YZ25_9AGAM</name>
<sequence length="76" mass="7898">MKGPILVGNNLAVPAELAMTAGVTTRHLAPMANTVVPREARLEGGFSDSSLLLSARITGQNTVFSTGLLCRSSELS</sequence>
<dbReference type="HOGENOM" id="CLU_2655435_0_0_1"/>
<evidence type="ECO:0000313" key="2">
    <source>
        <dbReference type="Proteomes" id="UP000054018"/>
    </source>
</evidence>
<dbReference type="AlphaFoldDB" id="A0A0C9YZ25"/>
<dbReference type="Proteomes" id="UP000054018">
    <property type="component" value="Unassembled WGS sequence"/>
</dbReference>
<reference evidence="2" key="2">
    <citation type="submission" date="2015-01" db="EMBL/GenBank/DDBJ databases">
        <title>Evolutionary Origins and Diversification of the Mycorrhizal Mutualists.</title>
        <authorList>
            <consortium name="DOE Joint Genome Institute"/>
            <consortium name="Mycorrhizal Genomics Consortium"/>
            <person name="Kohler A."/>
            <person name="Kuo A."/>
            <person name="Nagy L.G."/>
            <person name="Floudas D."/>
            <person name="Copeland A."/>
            <person name="Barry K.W."/>
            <person name="Cichocki N."/>
            <person name="Veneault-Fourrey C."/>
            <person name="LaButti K."/>
            <person name="Lindquist E.A."/>
            <person name="Lipzen A."/>
            <person name="Lundell T."/>
            <person name="Morin E."/>
            <person name="Murat C."/>
            <person name="Riley R."/>
            <person name="Ohm R."/>
            <person name="Sun H."/>
            <person name="Tunlid A."/>
            <person name="Henrissat B."/>
            <person name="Grigoriev I.V."/>
            <person name="Hibbett D.S."/>
            <person name="Martin F."/>
        </authorList>
    </citation>
    <scope>NUCLEOTIDE SEQUENCE [LARGE SCALE GENOMIC DNA]</scope>
    <source>
        <strain evidence="2">441</strain>
    </source>
</reference>